<proteinExistence type="predicted"/>
<evidence type="ECO:0000256" key="1">
    <source>
        <dbReference type="SAM" id="MobiDB-lite"/>
    </source>
</evidence>
<dbReference type="RefSeq" id="WP_271347559.1">
    <property type="nucleotide sequence ID" value="NZ_JAQJZJ010000004.1"/>
</dbReference>
<reference evidence="2 3" key="1">
    <citation type="submission" date="2023-01" db="EMBL/GenBank/DDBJ databases">
        <title>Pseudomonas SA3-5T sp. nov., isolated from tidal flat sediment.</title>
        <authorList>
            <person name="Kim H.S."/>
            <person name="Kim J.-S."/>
            <person name="Suh M.K."/>
            <person name="Eom M.K."/>
            <person name="Lee J.-S."/>
        </authorList>
    </citation>
    <scope>NUCLEOTIDE SEQUENCE [LARGE SCALE GENOMIC DNA]</scope>
    <source>
        <strain evidence="2 3">SA3-5</strain>
    </source>
</reference>
<dbReference type="Gene3D" id="3.90.1150.10">
    <property type="entry name" value="Aspartate Aminotransferase, domain 1"/>
    <property type="match status" value="1"/>
</dbReference>
<evidence type="ECO:0000313" key="3">
    <source>
        <dbReference type="Proteomes" id="UP001212042"/>
    </source>
</evidence>
<sequence length="80" mass="8763">MRADCRGRAGGDRQTKAPPGELGSLGRYLAGRAQEHGKITRAMGDAIAFCPPLISSAREIGLIVVRFARALDDTRRWLRQ</sequence>
<comment type="caution">
    <text evidence="2">The sequence shown here is derived from an EMBL/GenBank/DDBJ whole genome shotgun (WGS) entry which is preliminary data.</text>
</comment>
<feature type="region of interest" description="Disordered" evidence="1">
    <location>
        <begin position="1"/>
        <end position="25"/>
    </location>
</feature>
<accession>A0ABT4XEL8</accession>
<feature type="compositionally biased region" description="Basic and acidic residues" evidence="1">
    <location>
        <begin position="1"/>
        <end position="15"/>
    </location>
</feature>
<dbReference type="EMBL" id="JAQJZJ010000004">
    <property type="protein sequence ID" value="MDA7086645.1"/>
    <property type="molecule type" value="Genomic_DNA"/>
</dbReference>
<evidence type="ECO:0000313" key="2">
    <source>
        <dbReference type="EMBL" id="MDA7086645.1"/>
    </source>
</evidence>
<keyword evidence="3" id="KW-1185">Reference proteome</keyword>
<organism evidence="2 3">
    <name type="scientific">Pseudomonas aestuarii</name>
    <dbReference type="NCBI Taxonomy" id="3018340"/>
    <lineage>
        <taxon>Bacteria</taxon>
        <taxon>Pseudomonadati</taxon>
        <taxon>Pseudomonadota</taxon>
        <taxon>Gammaproteobacteria</taxon>
        <taxon>Pseudomonadales</taxon>
        <taxon>Pseudomonadaceae</taxon>
        <taxon>Pseudomonas</taxon>
    </lineage>
</organism>
<protein>
    <submittedName>
        <fullName evidence="2">Uncharacterized protein</fullName>
    </submittedName>
</protein>
<dbReference type="InterPro" id="IPR015422">
    <property type="entry name" value="PyrdxlP-dep_Trfase_small"/>
</dbReference>
<name>A0ABT4XEL8_9PSED</name>
<gene>
    <name evidence="2" type="ORF">PH586_09670</name>
</gene>
<dbReference type="Proteomes" id="UP001212042">
    <property type="component" value="Unassembled WGS sequence"/>
</dbReference>